<organism evidence="1">
    <name type="scientific">Micrurus spixii</name>
    <name type="common">Amazon coral snake</name>
    <dbReference type="NCBI Taxonomy" id="129469"/>
    <lineage>
        <taxon>Eukaryota</taxon>
        <taxon>Metazoa</taxon>
        <taxon>Chordata</taxon>
        <taxon>Craniata</taxon>
        <taxon>Vertebrata</taxon>
        <taxon>Euteleostomi</taxon>
        <taxon>Lepidosauria</taxon>
        <taxon>Squamata</taxon>
        <taxon>Bifurcata</taxon>
        <taxon>Unidentata</taxon>
        <taxon>Episquamata</taxon>
        <taxon>Toxicofera</taxon>
        <taxon>Serpentes</taxon>
        <taxon>Colubroidea</taxon>
        <taxon>Elapidae</taxon>
        <taxon>Elapinae</taxon>
        <taxon>Micrurus</taxon>
    </lineage>
</organism>
<dbReference type="EMBL" id="IACM01085062">
    <property type="protein sequence ID" value="LAB31050.1"/>
    <property type="molecule type" value="Transcribed_RNA"/>
</dbReference>
<reference evidence="1" key="1">
    <citation type="submission" date="2017-07" db="EMBL/GenBank/DDBJ databases">
        <authorList>
            <person name="Mikheyev A."/>
            <person name="Grau M."/>
        </authorList>
    </citation>
    <scope>NUCLEOTIDE SEQUENCE</scope>
    <source>
        <tissue evidence="1">Venom_gland</tissue>
    </source>
</reference>
<dbReference type="AlphaFoldDB" id="A0A2D4MCE0"/>
<name>A0A2D4MCE0_9SAUR</name>
<accession>A0A2D4MCE0</accession>
<sequence>MYQSSSSNCSTFTENHGSKAHIRLSVALEYTDHTQIYYCLHTIQDIRSEYCPSLTIGWMKENKLKMNSDKTETSSDSWMILFKMLEHSLTLSCCLVYRW</sequence>
<protein>
    <submittedName>
        <fullName evidence="1">Uncharacterized protein</fullName>
    </submittedName>
</protein>
<reference evidence="1" key="2">
    <citation type="submission" date="2017-11" db="EMBL/GenBank/DDBJ databases">
        <title>Coralsnake Venomics: Analyses of Venom Gland Transcriptomes and Proteomes of Six Brazilian Taxa.</title>
        <authorList>
            <person name="Aird S.D."/>
            <person name="Jorge da Silva N."/>
            <person name="Qiu L."/>
            <person name="Villar-Briones A."/>
            <person name="Aparecida-Saddi V."/>
            <person name="Campos-Telles M.P."/>
            <person name="Grau M."/>
            <person name="Mikheyev A.S."/>
        </authorList>
    </citation>
    <scope>NUCLEOTIDE SEQUENCE</scope>
    <source>
        <tissue evidence="1">Venom_gland</tissue>
    </source>
</reference>
<proteinExistence type="predicted"/>
<evidence type="ECO:0000313" key="1">
    <source>
        <dbReference type="EMBL" id="LAB31050.1"/>
    </source>
</evidence>